<comment type="subcellular location">
    <subcellularLocation>
        <location evidence="2">Cell membrane</location>
        <topology evidence="2">Lipid-anchor</topology>
        <topology evidence="2">GPI-anchor</topology>
    </subcellularLocation>
</comment>
<comment type="function">
    <text evidence="1">VSG forms a coat on the surface of the parasite. The trypanosome evades the immune response of the host by expressing a series of antigenically distinct VSGs from an estimated 1000 VSG genes.</text>
</comment>
<evidence type="ECO:0000256" key="9">
    <source>
        <dbReference type="SAM" id="MobiDB-lite"/>
    </source>
</evidence>
<dbReference type="VEuPathDB" id="TriTrypDB:Tb1125.Tb10.v4.0056"/>
<evidence type="ECO:0000256" key="6">
    <source>
        <dbReference type="ARBA" id="ARBA00023136"/>
    </source>
</evidence>
<dbReference type="EMBL" id="KC613811">
    <property type="protein sequence ID" value="AGH61242.1"/>
    <property type="molecule type" value="Genomic_DNA"/>
</dbReference>
<accession>M4T2C6</accession>
<feature type="chain" id="PRO_5004058222" evidence="10">
    <location>
        <begin position="23"/>
        <end position="541"/>
    </location>
</feature>
<dbReference type="VEuPathDB" id="TriTrypDB:Tb427_000686400"/>
<keyword evidence="3" id="KW-1003">Cell membrane</keyword>
<dbReference type="Pfam" id="PF13206">
    <property type="entry name" value="VSG_B"/>
    <property type="match status" value="1"/>
</dbReference>
<protein>
    <submittedName>
        <fullName evidence="13">Variant surface glycoprotein 788</fullName>
    </submittedName>
</protein>
<reference evidence="13" key="2">
    <citation type="journal article" date="2014" name="Mol. Biochem. Parasitol.">
        <title>Capturing the variant surface glycoprotein repertoire (the VSGnome) of Trypanosoma brucei Lister 427.</title>
        <authorList>
            <person name="Cross G.A."/>
            <person name="Kim H.S."/>
            <person name="Wickstead B."/>
        </authorList>
    </citation>
    <scope>NUCLEOTIDE SEQUENCE</scope>
    <source>
        <strain evidence="13">Lister 427</strain>
    </source>
</reference>
<feature type="signal peptide" evidence="10">
    <location>
        <begin position="1"/>
        <end position="22"/>
    </location>
</feature>
<evidence type="ECO:0000259" key="12">
    <source>
        <dbReference type="Pfam" id="PF13206"/>
    </source>
</evidence>
<dbReference type="GO" id="GO:0005886">
    <property type="term" value="C:plasma membrane"/>
    <property type="evidence" value="ECO:0007669"/>
    <property type="project" value="UniProtKB-SubCell"/>
</dbReference>
<dbReference type="VEuPathDB" id="TriTrypDB:Tb927.3.340"/>
<organism evidence="13">
    <name type="scientific">Trypanosoma brucei</name>
    <dbReference type="NCBI Taxonomy" id="5691"/>
    <lineage>
        <taxon>Eukaryota</taxon>
        <taxon>Discoba</taxon>
        <taxon>Euglenozoa</taxon>
        <taxon>Kinetoplastea</taxon>
        <taxon>Metakinetoplastina</taxon>
        <taxon>Trypanosomatida</taxon>
        <taxon>Trypanosomatidae</taxon>
        <taxon>Trypanosoma</taxon>
    </lineage>
</organism>
<evidence type="ECO:0000256" key="7">
    <source>
        <dbReference type="ARBA" id="ARBA00023180"/>
    </source>
</evidence>
<evidence type="ECO:0000256" key="2">
    <source>
        <dbReference type="ARBA" id="ARBA00004609"/>
    </source>
</evidence>
<proteinExistence type="predicted"/>
<keyword evidence="4" id="KW-0336">GPI-anchor</keyword>
<evidence type="ECO:0000256" key="4">
    <source>
        <dbReference type="ARBA" id="ARBA00022622"/>
    </source>
</evidence>
<evidence type="ECO:0000256" key="10">
    <source>
        <dbReference type="SAM" id="SignalP"/>
    </source>
</evidence>
<dbReference type="InterPro" id="IPR025932">
    <property type="entry name" value="Trypano_VSG_B_N_dom"/>
</dbReference>
<dbReference type="GO" id="GO:0098552">
    <property type="term" value="C:side of membrane"/>
    <property type="evidence" value="ECO:0007669"/>
    <property type="project" value="UniProtKB-KW"/>
</dbReference>
<dbReference type="InterPro" id="IPR019609">
    <property type="entry name" value="Variant_surf_glycoprt_trypan_C"/>
</dbReference>
<evidence type="ECO:0000256" key="8">
    <source>
        <dbReference type="ARBA" id="ARBA00023288"/>
    </source>
</evidence>
<evidence type="ECO:0000256" key="5">
    <source>
        <dbReference type="ARBA" id="ARBA00022729"/>
    </source>
</evidence>
<dbReference type="Pfam" id="PF10659">
    <property type="entry name" value="Trypan_glycop_C"/>
    <property type="match status" value="1"/>
</dbReference>
<sequence>MLKVALFVLLATTFQTPHQTAANSAADENAQEFALLCDAFHIATAAPELTPASDTASTIAINIGATNMSIAASTFKADIDHTKDLSDIQEKPAVPKTGKEKSRWGKYYTFWKKCKNEIETSSNKGDYAKWANKKLSKGQFAKLRLYAERAFEFYKAAQTTLKIAQTPNIQTLLNNAAFGAGNTEATSNYGPGRRAAICSGTPTKTQLKAGSSLKLDLLCLCAYDHGDAANGAKICGAGTAAGGSASDNWEGKDKTAANWAPLKTACQKRKTQVKLTLATAEAIRLRMSELLGRETPKDAKAHKYVLGSIMGNGDEGCKGNKDSNGGRCVKYKESDVTDPAKGIEWLRNLRDAALAKEAAADANKEMTAITRSLQLLNDSTNLLFDEDETTLAPATTLKPSPTGSKAQEEKQKEQCEAIKVETECKKKKPLCEWKAENDDDGPHCKLNTTAAEQIATQAGATGGNRDTKTTDKCGAAKTPEECAAVKGEIPKDKKAVCGWIEGKCQDSSFLVNKKISLISASFMSLVSIMYFNDSYSILRNL</sequence>
<keyword evidence="6" id="KW-0472">Membrane</keyword>
<keyword evidence="5 10" id="KW-0732">Signal</keyword>
<evidence type="ECO:0000256" key="1">
    <source>
        <dbReference type="ARBA" id="ARBA00002523"/>
    </source>
</evidence>
<keyword evidence="8" id="KW-0449">Lipoprotein</keyword>
<dbReference type="AlphaFoldDB" id="M4T2C6"/>
<evidence type="ECO:0000259" key="11">
    <source>
        <dbReference type="Pfam" id="PF10659"/>
    </source>
</evidence>
<reference evidence="13" key="1">
    <citation type="submission" date="2013-02" db="EMBL/GenBank/DDBJ databases">
        <authorList>
            <person name="Cross G.A.M."/>
            <person name="Kim H.-S."/>
            <person name="Wickstead B."/>
        </authorList>
    </citation>
    <scope>NUCLEOTIDE SEQUENCE</scope>
    <source>
        <strain evidence="13">Lister 427</strain>
    </source>
</reference>
<evidence type="ECO:0000313" key="13">
    <source>
        <dbReference type="EMBL" id="AGH61242.1"/>
    </source>
</evidence>
<keyword evidence="7" id="KW-0325">Glycoprotein</keyword>
<feature type="region of interest" description="Disordered" evidence="9">
    <location>
        <begin position="390"/>
        <end position="409"/>
    </location>
</feature>
<feature type="domain" description="Trypanosome variant surface glycoprotein B-type N-terminal" evidence="12">
    <location>
        <begin position="15"/>
        <end position="373"/>
    </location>
</feature>
<name>M4T2C6_9TRYP</name>
<feature type="domain" description="Trypanosome variant surface glycoprotein C-terminal" evidence="11">
    <location>
        <begin position="415"/>
        <end position="526"/>
    </location>
</feature>
<evidence type="ECO:0000256" key="3">
    <source>
        <dbReference type="ARBA" id="ARBA00022475"/>
    </source>
</evidence>
<dbReference type="VEuPathDB" id="TriTrypDB:Tbg972.7.7520"/>